<dbReference type="InterPro" id="IPR053844">
    <property type="entry name" value="AH_C"/>
</dbReference>
<accession>A0AAW9Q6H3</accession>
<name>A0AAW9Q6H3_9CYAN</name>
<organism evidence="2 3">
    <name type="scientific">Tumidithrix elongata BACA0141</name>
    <dbReference type="NCBI Taxonomy" id="2716417"/>
    <lineage>
        <taxon>Bacteria</taxon>
        <taxon>Bacillati</taxon>
        <taxon>Cyanobacteriota</taxon>
        <taxon>Cyanophyceae</taxon>
        <taxon>Pseudanabaenales</taxon>
        <taxon>Pseudanabaenaceae</taxon>
        <taxon>Tumidithrix</taxon>
        <taxon>Tumidithrix elongata</taxon>
    </lineage>
</organism>
<reference evidence="2" key="1">
    <citation type="submission" date="2024-01" db="EMBL/GenBank/DDBJ databases">
        <title>Bank of Algae and Cyanobacteria of the Azores (BACA) strain genomes.</title>
        <authorList>
            <person name="Luz R."/>
            <person name="Cordeiro R."/>
            <person name="Fonseca A."/>
            <person name="Goncalves V."/>
        </authorList>
    </citation>
    <scope>NUCLEOTIDE SEQUENCE</scope>
    <source>
        <strain evidence="2">BACA0141</strain>
    </source>
</reference>
<dbReference type="AlphaFoldDB" id="A0AAW9Q6H3"/>
<keyword evidence="3" id="KW-1185">Reference proteome</keyword>
<protein>
    <recommendedName>
        <fullName evidence="1">Allophanate hydrolase C-terminal domain-containing protein</fullName>
    </recommendedName>
</protein>
<comment type="caution">
    <text evidence="2">The sequence shown here is derived from an EMBL/GenBank/DDBJ whole genome shotgun (WGS) entry which is preliminary data.</text>
</comment>
<dbReference type="EMBL" id="JAZBJZ010000095">
    <property type="protein sequence ID" value="MEE3718823.1"/>
    <property type="molecule type" value="Genomic_DNA"/>
</dbReference>
<evidence type="ECO:0000313" key="3">
    <source>
        <dbReference type="Proteomes" id="UP001333818"/>
    </source>
</evidence>
<gene>
    <name evidence="2" type="ORF">V2H45_18935</name>
</gene>
<dbReference type="Proteomes" id="UP001333818">
    <property type="component" value="Unassembled WGS sequence"/>
</dbReference>
<evidence type="ECO:0000313" key="2">
    <source>
        <dbReference type="EMBL" id="MEE3718823.1"/>
    </source>
</evidence>
<sequence length="144" mass="15261">MTNSQNPPSDSSIAIQVAVVGAHLTGQPLNHQLTSRNATLVKATHTAPIYKLFALAGTVPAKPGLVRVDPNLEQGVSIEVEVWAMSESAFGSFVAEIPSPLGIGTLILEDNESVKGFICEPYGLINVRDISSYGGWRAYLADLA</sequence>
<dbReference type="Pfam" id="PF21986">
    <property type="entry name" value="AH_C"/>
    <property type="match status" value="1"/>
</dbReference>
<proteinExistence type="predicted"/>
<dbReference type="Gene3D" id="3.10.490.10">
    <property type="entry name" value="Gamma-glutamyl cyclotransferase-like"/>
    <property type="match status" value="1"/>
</dbReference>
<evidence type="ECO:0000259" key="1">
    <source>
        <dbReference type="Pfam" id="PF21986"/>
    </source>
</evidence>
<dbReference type="RefSeq" id="WP_330485259.1">
    <property type="nucleotide sequence ID" value="NZ_JAZBJZ010000095.1"/>
</dbReference>
<feature type="domain" description="Allophanate hydrolase C-terminal" evidence="1">
    <location>
        <begin position="15"/>
        <end position="141"/>
    </location>
</feature>